<keyword evidence="2" id="KW-1185">Reference proteome</keyword>
<evidence type="ECO:0000313" key="2">
    <source>
        <dbReference type="Proteomes" id="UP000821866"/>
    </source>
</evidence>
<reference evidence="1" key="2">
    <citation type="submission" date="2021-09" db="EMBL/GenBank/DDBJ databases">
        <authorList>
            <person name="Jia N."/>
            <person name="Wang J."/>
            <person name="Shi W."/>
            <person name="Du L."/>
            <person name="Sun Y."/>
            <person name="Zhan W."/>
            <person name="Jiang J."/>
            <person name="Wang Q."/>
            <person name="Zhang B."/>
            <person name="Ji P."/>
            <person name="Sakyi L.B."/>
            <person name="Cui X."/>
            <person name="Yuan T."/>
            <person name="Jiang B."/>
            <person name="Yang W."/>
            <person name="Lam T.T.-Y."/>
            <person name="Chang Q."/>
            <person name="Ding S."/>
            <person name="Wang X."/>
            <person name="Zhu J."/>
            <person name="Ruan X."/>
            <person name="Zhao L."/>
            <person name="Wei J."/>
            <person name="Que T."/>
            <person name="Du C."/>
            <person name="Cheng J."/>
            <person name="Dai P."/>
            <person name="Han X."/>
            <person name="Huang E."/>
            <person name="Gao Y."/>
            <person name="Liu J."/>
            <person name="Shao H."/>
            <person name="Ye R."/>
            <person name="Li L."/>
            <person name="Wei W."/>
            <person name="Wang X."/>
            <person name="Wang C."/>
            <person name="Huo Q."/>
            <person name="Li W."/>
            <person name="Guo W."/>
            <person name="Chen H."/>
            <person name="Chen S."/>
            <person name="Zhou L."/>
            <person name="Zhou L."/>
            <person name="Ni X."/>
            <person name="Tian J."/>
            <person name="Zhou Y."/>
            <person name="Sheng Y."/>
            <person name="Liu T."/>
            <person name="Pan Y."/>
            <person name="Xia L."/>
            <person name="Li J."/>
            <person name="Zhao F."/>
            <person name="Cao W."/>
        </authorList>
    </citation>
    <scope>NUCLEOTIDE SEQUENCE</scope>
    <source>
        <strain evidence="1">Rmic-2018</strain>
        <tissue evidence="1">Larvae</tissue>
    </source>
</reference>
<comment type="caution">
    <text evidence="1">The sequence shown here is derived from an EMBL/GenBank/DDBJ whole genome shotgun (WGS) entry which is preliminary data.</text>
</comment>
<name>A0A9J6D9L6_RHIMP</name>
<protein>
    <submittedName>
        <fullName evidence="1">Uncharacterized protein</fullName>
    </submittedName>
</protein>
<dbReference type="AlphaFoldDB" id="A0A9J6D9L6"/>
<reference evidence="1" key="1">
    <citation type="journal article" date="2020" name="Cell">
        <title>Large-Scale Comparative Analyses of Tick Genomes Elucidate Their Genetic Diversity and Vector Capacities.</title>
        <authorList>
            <consortium name="Tick Genome and Microbiome Consortium (TIGMIC)"/>
            <person name="Jia N."/>
            <person name="Wang J."/>
            <person name="Shi W."/>
            <person name="Du L."/>
            <person name="Sun Y."/>
            <person name="Zhan W."/>
            <person name="Jiang J.F."/>
            <person name="Wang Q."/>
            <person name="Zhang B."/>
            <person name="Ji P."/>
            <person name="Bell-Sakyi L."/>
            <person name="Cui X.M."/>
            <person name="Yuan T.T."/>
            <person name="Jiang B.G."/>
            <person name="Yang W.F."/>
            <person name="Lam T.T."/>
            <person name="Chang Q.C."/>
            <person name="Ding S.J."/>
            <person name="Wang X.J."/>
            <person name="Zhu J.G."/>
            <person name="Ruan X.D."/>
            <person name="Zhao L."/>
            <person name="Wei J.T."/>
            <person name="Ye R.Z."/>
            <person name="Que T.C."/>
            <person name="Du C.H."/>
            <person name="Zhou Y.H."/>
            <person name="Cheng J.X."/>
            <person name="Dai P.F."/>
            <person name="Guo W.B."/>
            <person name="Han X.H."/>
            <person name="Huang E.J."/>
            <person name="Li L.F."/>
            <person name="Wei W."/>
            <person name="Gao Y.C."/>
            <person name="Liu J.Z."/>
            <person name="Shao H.Z."/>
            <person name="Wang X."/>
            <person name="Wang C.C."/>
            <person name="Yang T.C."/>
            <person name="Huo Q.B."/>
            <person name="Li W."/>
            <person name="Chen H.Y."/>
            <person name="Chen S.E."/>
            <person name="Zhou L.G."/>
            <person name="Ni X.B."/>
            <person name="Tian J.H."/>
            <person name="Sheng Y."/>
            <person name="Liu T."/>
            <person name="Pan Y.S."/>
            <person name="Xia L.Y."/>
            <person name="Li J."/>
            <person name="Zhao F."/>
            <person name="Cao W.C."/>
        </authorList>
    </citation>
    <scope>NUCLEOTIDE SEQUENCE</scope>
    <source>
        <strain evidence="1">Rmic-2018</strain>
    </source>
</reference>
<gene>
    <name evidence="1" type="ORF">HPB51_008209</name>
</gene>
<sequence length="258" mass="28869">MRVRLMDGRVAGTIRVLPISDDRRLVFDPRLRQSRSPSMGTKPAGSSRPSFIFMQALDEKGSTRAIKPTPKEMLITLLEGFSCFGTVAGASDASTRPVLEERPGVVCVMMKELHQCVNRFRSMGQTCTVVADPFEVHQEKVLRLLCPIAPPISARGCSAGSIFSLKRHGTCTGFVVRLLYNWYLLFIPKSETESDYFHGQLAYRNLVAPKRDQSFVFFEALGETEGNAYAFKRTTKKILTTLLEDFDCFEVVADAGRR</sequence>
<dbReference type="EMBL" id="JABSTU010000010">
    <property type="protein sequence ID" value="KAH8018510.1"/>
    <property type="molecule type" value="Genomic_DNA"/>
</dbReference>
<organism evidence="1 2">
    <name type="scientific">Rhipicephalus microplus</name>
    <name type="common">Cattle tick</name>
    <name type="synonym">Boophilus microplus</name>
    <dbReference type="NCBI Taxonomy" id="6941"/>
    <lineage>
        <taxon>Eukaryota</taxon>
        <taxon>Metazoa</taxon>
        <taxon>Ecdysozoa</taxon>
        <taxon>Arthropoda</taxon>
        <taxon>Chelicerata</taxon>
        <taxon>Arachnida</taxon>
        <taxon>Acari</taxon>
        <taxon>Parasitiformes</taxon>
        <taxon>Ixodida</taxon>
        <taxon>Ixodoidea</taxon>
        <taxon>Ixodidae</taxon>
        <taxon>Rhipicephalinae</taxon>
        <taxon>Rhipicephalus</taxon>
        <taxon>Boophilus</taxon>
    </lineage>
</organism>
<evidence type="ECO:0000313" key="1">
    <source>
        <dbReference type="EMBL" id="KAH8018510.1"/>
    </source>
</evidence>
<dbReference type="Proteomes" id="UP000821866">
    <property type="component" value="Chromosome 8"/>
</dbReference>
<proteinExistence type="predicted"/>
<accession>A0A9J6D9L6</accession>